<evidence type="ECO:0000313" key="1">
    <source>
        <dbReference type="EMBL" id="AAS39628.1"/>
    </source>
</evidence>
<dbReference type="HOGENOM" id="CLU_2366841_0_0_9"/>
<dbReference type="Proteomes" id="UP000002527">
    <property type="component" value="Chromosome"/>
</dbReference>
<dbReference type="KEGG" id="bca:BCE_0695"/>
<dbReference type="AlphaFoldDB" id="Q73DL7"/>
<organism evidence="1 2">
    <name type="scientific">Bacillus cereus (strain ATCC 10987 / NRS 248)</name>
    <dbReference type="NCBI Taxonomy" id="222523"/>
    <lineage>
        <taxon>Bacteria</taxon>
        <taxon>Bacillati</taxon>
        <taxon>Bacillota</taxon>
        <taxon>Bacilli</taxon>
        <taxon>Bacillales</taxon>
        <taxon>Bacillaceae</taxon>
        <taxon>Bacillus</taxon>
        <taxon>Bacillus cereus group</taxon>
    </lineage>
</organism>
<gene>
    <name evidence="1" type="ordered locus">BCE_0695</name>
</gene>
<dbReference type="EMBL" id="AE017194">
    <property type="protein sequence ID" value="AAS39628.1"/>
    <property type="molecule type" value="Genomic_DNA"/>
</dbReference>
<proteinExistence type="predicted"/>
<name>Q73DL7_BACC1</name>
<evidence type="ECO:0000313" key="2">
    <source>
        <dbReference type="Proteomes" id="UP000002527"/>
    </source>
</evidence>
<protein>
    <submittedName>
        <fullName evidence="1">Uncharacterized protein</fullName>
    </submittedName>
</protein>
<accession>Q73DL7</accession>
<reference evidence="1 2" key="1">
    <citation type="journal article" date="2004" name="Nucleic Acids Res.">
        <title>The genome sequence of Bacillus cereus ATCC 10987 reveals metabolic adaptations and a large plasmid related to Bacillus anthracis pXO1.</title>
        <authorList>
            <person name="Rasko D.A."/>
            <person name="Ravel J."/>
            <person name="Okstad O.A."/>
            <person name="Helgason E."/>
            <person name="Cer R.Z."/>
            <person name="Jiang L."/>
            <person name="Shores K.A."/>
            <person name="Fouts D.E."/>
            <person name="Tourasse N.J."/>
            <person name="Angiuoli S.V."/>
            <person name="Kolonay J."/>
            <person name="Nelson W.C."/>
            <person name="Kolsto A.-B."/>
            <person name="Fraser C.M."/>
            <person name="Read T.D."/>
        </authorList>
    </citation>
    <scope>NUCLEOTIDE SEQUENCE [LARGE SCALE GENOMIC DNA]</scope>
    <source>
        <strain evidence="2">ATCC 10987 / NRS 248</strain>
    </source>
</reference>
<sequence>MSLHPSPIHLRDDDGGNHGDCALHGGDVPHYDGDLHDYDDNTIRYFLYNSCFPSPFSCSHLNRYCMNNMDLVGSLYNKDNPSNTDNHIRHNQTQG</sequence>